<keyword evidence="3" id="KW-1185">Reference proteome</keyword>
<evidence type="ECO:0000256" key="1">
    <source>
        <dbReference type="SAM" id="MobiDB-lite"/>
    </source>
</evidence>
<proteinExistence type="predicted"/>
<sequence length="145" mass="14909">MVNWEFFDNQTPETAKGLADSLTSDDAPVVPTRGAASVCSFKQMSRVLAGFTDGRADEGSGAGTASLAGLRLARENDWTAPGSEAPEGAEDKAPAAVEQEATTTKAEPAVGEQQSSAERETETTEDVTPGGPTSSDTAGAKETDK</sequence>
<feature type="region of interest" description="Disordered" evidence="1">
    <location>
        <begin position="73"/>
        <end position="145"/>
    </location>
</feature>
<evidence type="ECO:0000313" key="3">
    <source>
        <dbReference type="Proteomes" id="UP001321475"/>
    </source>
</evidence>
<dbReference type="Proteomes" id="UP001321475">
    <property type="component" value="Chromosome"/>
</dbReference>
<reference evidence="3" key="1">
    <citation type="journal article" date="2019" name="Int. J. Syst. Evol. Microbiol.">
        <title>The Global Catalogue of Microorganisms (GCM) 10K type strain sequencing project: providing services to taxonomists for standard genome sequencing and annotation.</title>
        <authorList>
            <consortium name="The Broad Institute Genomics Platform"/>
            <consortium name="The Broad Institute Genome Sequencing Center for Infectious Disease"/>
            <person name="Wu L."/>
            <person name="Ma J."/>
        </authorList>
    </citation>
    <scope>NUCLEOTIDE SEQUENCE [LARGE SCALE GENOMIC DNA]</scope>
    <source>
        <strain evidence="3">NBRC 108565</strain>
    </source>
</reference>
<accession>A0ABN6X8X2</accession>
<name>A0ABN6X8X2_9CELL</name>
<organism evidence="2 3">
    <name type="scientific">Paraoerskovia sediminicola</name>
    <dbReference type="NCBI Taxonomy" id="1138587"/>
    <lineage>
        <taxon>Bacteria</taxon>
        <taxon>Bacillati</taxon>
        <taxon>Actinomycetota</taxon>
        <taxon>Actinomycetes</taxon>
        <taxon>Micrococcales</taxon>
        <taxon>Cellulomonadaceae</taxon>
        <taxon>Paraoerskovia</taxon>
    </lineage>
</organism>
<evidence type="ECO:0000313" key="2">
    <source>
        <dbReference type="EMBL" id="BDZ41278.1"/>
    </source>
</evidence>
<dbReference type="EMBL" id="AP027729">
    <property type="protein sequence ID" value="BDZ41278.1"/>
    <property type="molecule type" value="Genomic_DNA"/>
</dbReference>
<protein>
    <submittedName>
        <fullName evidence="2">Uncharacterized protein</fullName>
    </submittedName>
</protein>
<gene>
    <name evidence="2" type="ORF">GCM10025865_05770</name>
</gene>